<dbReference type="InterPro" id="IPR028098">
    <property type="entry name" value="Glyco_trans_4-like_N"/>
</dbReference>
<evidence type="ECO:0000259" key="2">
    <source>
        <dbReference type="Pfam" id="PF00534"/>
    </source>
</evidence>
<dbReference type="InterPro" id="IPR001296">
    <property type="entry name" value="Glyco_trans_1"/>
</dbReference>
<feature type="transmembrane region" description="Helical" evidence="1">
    <location>
        <begin position="9"/>
        <end position="28"/>
    </location>
</feature>
<dbReference type="Gene3D" id="3.60.21.10">
    <property type="match status" value="1"/>
</dbReference>
<dbReference type="SUPFAM" id="SSF56300">
    <property type="entry name" value="Metallo-dependent phosphatases"/>
    <property type="match status" value="1"/>
</dbReference>
<dbReference type="EMBL" id="PIPL01000003">
    <property type="protein sequence ID" value="RUO23878.1"/>
    <property type="molecule type" value="Genomic_DNA"/>
</dbReference>
<dbReference type="OrthoDB" id="9802525at2"/>
<keyword evidence="1" id="KW-1133">Transmembrane helix</keyword>
<dbReference type="PANTHER" id="PTHR45947:SF3">
    <property type="entry name" value="SULFOQUINOVOSYL TRANSFERASE SQD2"/>
    <property type="match status" value="1"/>
</dbReference>
<dbReference type="InterPro" id="IPR050194">
    <property type="entry name" value="Glycosyltransferase_grp1"/>
</dbReference>
<dbReference type="SUPFAM" id="SSF53756">
    <property type="entry name" value="UDP-Glycosyltransferase/glycogen phosphorylase"/>
    <property type="match status" value="1"/>
</dbReference>
<keyword evidence="1" id="KW-0472">Membrane</keyword>
<dbReference type="Pfam" id="PF13439">
    <property type="entry name" value="Glyco_transf_4"/>
    <property type="match status" value="1"/>
</dbReference>
<protein>
    <submittedName>
        <fullName evidence="4">Glycosyl transferase family 1</fullName>
    </submittedName>
</protein>
<sequence>MQSRVGLKLFYYLVIAFIVLLAAFWLYLNFSTPEYDMSQSAHVKQIESHVATQDNFSFAVVGNVNNSVRTFGTQIIPMINESDADFLISAGNAVSDGGEENYRSIYKVFSKLAIPFLFTFGENENDAFGNARFYEKIGPHFFDFESAGQHFIFLDSTGNTDFDWQLHWLRQQLSKSEATRTFVFIGTPLHSELSVTPPFEEGNYFPRGAIRDSFRALFEEFAVDVVFSSNLSLFHDVVENGVRYVTTGGAGGLILNHEDSYHHYVRVAVQGPSMNIEPVRFAIEESVLLRTLDSIWSAVYSFFYVSYVRFFLILLILVAISISLWQLLFEERNYYPDFDLDPTPFVDQKKRVAIFSNNFFPFISGVTISIDRLIRGLQEKGYELLVVAPDYDKKTQDKAYMLRVRTLFAFGQYREFRFANLLQPGVGKAVKLFNPDIIHLQHPFGLGSLGLWIARRNRIPAVYTYHTRLEMYAHYVPLPGAIFRNLISHVLVKRFCNKCDGIVVPTWSVEEYLRVIGVKTRILVQPTGIDYEAFQKVDNTQQHALREKYKIADEEKVLVTVSRLGKEKNIDFLIRAMADLPQYTKARCKLLIVGSGVEKKQLQELIVSFDLQDKVLLTGGVEPDMIRHYYHLADGFVFASKSETQGMVILEAMSAGLPVVAIRASGIDDVIEHGKNGYKTPENKEIWSRCLARLLDDDDLRATLSRQARLFAAEHDVSNFCSKINCFYAELLAARAQFKST</sequence>
<evidence type="ECO:0000256" key="1">
    <source>
        <dbReference type="SAM" id="Phobius"/>
    </source>
</evidence>
<keyword evidence="4" id="KW-0808">Transferase</keyword>
<keyword evidence="1" id="KW-0812">Transmembrane</keyword>
<feature type="transmembrane region" description="Helical" evidence="1">
    <location>
        <begin position="307"/>
        <end position="328"/>
    </location>
</feature>
<dbReference type="Gene3D" id="3.40.50.2000">
    <property type="entry name" value="Glycogen Phosphorylase B"/>
    <property type="match status" value="2"/>
</dbReference>
<dbReference type="Pfam" id="PF00534">
    <property type="entry name" value="Glycos_transf_1"/>
    <property type="match status" value="1"/>
</dbReference>
<reference evidence="4 5" key="1">
    <citation type="journal article" date="2011" name="Front. Microbiol.">
        <title>Genomic signatures of strain selection and enhancement in Bacillus atrophaeus var. globigii, a historical biowarfare simulant.</title>
        <authorList>
            <person name="Gibbons H.S."/>
            <person name="Broomall S.M."/>
            <person name="McNew L.A."/>
            <person name="Daligault H."/>
            <person name="Chapman C."/>
            <person name="Bruce D."/>
            <person name="Karavis M."/>
            <person name="Krepps M."/>
            <person name="McGregor P.A."/>
            <person name="Hong C."/>
            <person name="Park K.H."/>
            <person name="Akmal A."/>
            <person name="Feldman A."/>
            <person name="Lin J.S."/>
            <person name="Chang W.E."/>
            <person name="Higgs B.W."/>
            <person name="Demirev P."/>
            <person name="Lindquist J."/>
            <person name="Liem A."/>
            <person name="Fochler E."/>
            <person name="Read T.D."/>
            <person name="Tapia R."/>
            <person name="Johnson S."/>
            <person name="Bishop-Lilly K.A."/>
            <person name="Detter C."/>
            <person name="Han C."/>
            <person name="Sozhamannan S."/>
            <person name="Rosenzweig C.N."/>
            <person name="Skowronski E.W."/>
        </authorList>
    </citation>
    <scope>NUCLEOTIDE SEQUENCE [LARGE SCALE GENOMIC DNA]</scope>
    <source>
        <strain evidence="4 5">MLST1</strain>
    </source>
</reference>
<feature type="domain" description="Glycosyltransferase subfamily 4-like N-terminal" evidence="3">
    <location>
        <begin position="364"/>
        <end position="532"/>
    </location>
</feature>
<dbReference type="GO" id="GO:0016757">
    <property type="term" value="F:glycosyltransferase activity"/>
    <property type="evidence" value="ECO:0007669"/>
    <property type="project" value="InterPro"/>
</dbReference>
<organism evidence="4 5">
    <name type="scientific">Aliidiomarina minuta</name>
    <dbReference type="NCBI Taxonomy" id="880057"/>
    <lineage>
        <taxon>Bacteria</taxon>
        <taxon>Pseudomonadati</taxon>
        <taxon>Pseudomonadota</taxon>
        <taxon>Gammaproteobacteria</taxon>
        <taxon>Alteromonadales</taxon>
        <taxon>Idiomarinaceae</taxon>
        <taxon>Aliidiomarina</taxon>
    </lineage>
</organism>
<dbReference type="InterPro" id="IPR029052">
    <property type="entry name" value="Metallo-depent_PP-like"/>
</dbReference>
<evidence type="ECO:0000313" key="4">
    <source>
        <dbReference type="EMBL" id="RUO23878.1"/>
    </source>
</evidence>
<comment type="caution">
    <text evidence="4">The sequence shown here is derived from an EMBL/GenBank/DDBJ whole genome shotgun (WGS) entry which is preliminary data.</text>
</comment>
<dbReference type="PANTHER" id="PTHR45947">
    <property type="entry name" value="SULFOQUINOVOSYL TRANSFERASE SQD2"/>
    <property type="match status" value="1"/>
</dbReference>
<proteinExistence type="predicted"/>
<dbReference type="RefSeq" id="WP_126804299.1">
    <property type="nucleotide sequence ID" value="NZ_PIPL01000003.1"/>
</dbReference>
<gene>
    <name evidence="4" type="ORF">CWE09_12055</name>
</gene>
<name>A0A432W3G2_9GAMM</name>
<dbReference type="AlphaFoldDB" id="A0A432W3G2"/>
<keyword evidence="5" id="KW-1185">Reference proteome</keyword>
<evidence type="ECO:0000313" key="5">
    <source>
        <dbReference type="Proteomes" id="UP000288293"/>
    </source>
</evidence>
<accession>A0A432W3G2</accession>
<dbReference type="Proteomes" id="UP000288293">
    <property type="component" value="Unassembled WGS sequence"/>
</dbReference>
<evidence type="ECO:0000259" key="3">
    <source>
        <dbReference type="Pfam" id="PF13439"/>
    </source>
</evidence>
<feature type="domain" description="Glycosyl transferase family 1" evidence="2">
    <location>
        <begin position="544"/>
        <end position="709"/>
    </location>
</feature>